<organism evidence="3 4">
    <name type="scientific">Ancylostoma caninum</name>
    <name type="common">Dog hookworm</name>
    <dbReference type="NCBI Taxonomy" id="29170"/>
    <lineage>
        <taxon>Eukaryota</taxon>
        <taxon>Metazoa</taxon>
        <taxon>Ecdysozoa</taxon>
        <taxon>Nematoda</taxon>
        <taxon>Chromadorea</taxon>
        <taxon>Rhabditida</taxon>
        <taxon>Rhabditina</taxon>
        <taxon>Rhabditomorpha</taxon>
        <taxon>Strongyloidea</taxon>
        <taxon>Ancylostomatidae</taxon>
        <taxon>Ancylostomatinae</taxon>
        <taxon>Ancylostoma</taxon>
    </lineage>
</organism>
<dbReference type="AlphaFoldDB" id="A0A368GNJ9"/>
<evidence type="ECO:0000256" key="1">
    <source>
        <dbReference type="SAM" id="MobiDB-lite"/>
    </source>
</evidence>
<feature type="region of interest" description="Disordered" evidence="1">
    <location>
        <begin position="23"/>
        <end position="100"/>
    </location>
</feature>
<feature type="chain" id="PRO_5016867797" evidence="2">
    <location>
        <begin position="24"/>
        <end position="100"/>
    </location>
</feature>
<sequence>MKIYTSFVLFAAIFAMFSVPCAGRQYGKRPPPPPLIMPSPEQEFQQKRPRYDPPSPHSPPGSQPQSPGSQPQSPGIRTPGSPDVNGPQFTYPQTRMTFWG</sequence>
<feature type="compositionally biased region" description="Pro residues" evidence="1">
    <location>
        <begin position="52"/>
        <end position="62"/>
    </location>
</feature>
<feature type="compositionally biased region" description="Low complexity" evidence="1">
    <location>
        <begin position="63"/>
        <end position="75"/>
    </location>
</feature>
<evidence type="ECO:0000256" key="2">
    <source>
        <dbReference type="SAM" id="SignalP"/>
    </source>
</evidence>
<dbReference type="Proteomes" id="UP000252519">
    <property type="component" value="Unassembled WGS sequence"/>
</dbReference>
<keyword evidence="4" id="KW-1185">Reference proteome</keyword>
<evidence type="ECO:0000313" key="4">
    <source>
        <dbReference type="Proteomes" id="UP000252519"/>
    </source>
</evidence>
<feature type="compositionally biased region" description="Polar residues" evidence="1">
    <location>
        <begin position="87"/>
        <end position="100"/>
    </location>
</feature>
<keyword evidence="2" id="KW-0732">Signal</keyword>
<reference evidence="3 4" key="1">
    <citation type="submission" date="2014-10" db="EMBL/GenBank/DDBJ databases">
        <title>Draft genome of the hookworm Ancylostoma caninum.</title>
        <authorList>
            <person name="Mitreva M."/>
        </authorList>
    </citation>
    <scope>NUCLEOTIDE SEQUENCE [LARGE SCALE GENOMIC DNA]</scope>
    <source>
        <strain evidence="3 4">Baltimore</strain>
    </source>
</reference>
<name>A0A368GNJ9_ANCCA</name>
<gene>
    <name evidence="3" type="ORF">ANCCAN_09488</name>
</gene>
<protein>
    <submittedName>
        <fullName evidence="3">Uncharacterized protein</fullName>
    </submittedName>
</protein>
<evidence type="ECO:0000313" key="3">
    <source>
        <dbReference type="EMBL" id="RCN44497.1"/>
    </source>
</evidence>
<proteinExistence type="predicted"/>
<comment type="caution">
    <text evidence="3">The sequence shown here is derived from an EMBL/GenBank/DDBJ whole genome shotgun (WGS) entry which is preliminary data.</text>
</comment>
<accession>A0A368GNJ9</accession>
<dbReference type="EMBL" id="JOJR01000127">
    <property type="protein sequence ID" value="RCN44497.1"/>
    <property type="molecule type" value="Genomic_DNA"/>
</dbReference>
<feature type="signal peptide" evidence="2">
    <location>
        <begin position="1"/>
        <end position="23"/>
    </location>
</feature>